<dbReference type="InterPro" id="IPR013655">
    <property type="entry name" value="PAS_fold_3"/>
</dbReference>
<comment type="catalytic activity">
    <reaction evidence="1">
        <text>ATP + protein L-histidine = ADP + protein N-phospho-L-histidine.</text>
        <dbReference type="EC" id="2.7.13.3"/>
    </reaction>
</comment>
<evidence type="ECO:0000256" key="4">
    <source>
        <dbReference type="ARBA" id="ARBA00022679"/>
    </source>
</evidence>
<evidence type="ECO:0000256" key="1">
    <source>
        <dbReference type="ARBA" id="ARBA00000085"/>
    </source>
</evidence>
<feature type="domain" description="Response regulatory" evidence="7">
    <location>
        <begin position="1"/>
        <end position="92"/>
    </location>
</feature>
<dbReference type="AlphaFoldDB" id="A0ABD5S374"/>
<evidence type="ECO:0000259" key="7">
    <source>
        <dbReference type="PROSITE" id="PS50110"/>
    </source>
</evidence>
<dbReference type="CDD" id="cd00156">
    <property type="entry name" value="REC"/>
    <property type="match status" value="1"/>
</dbReference>
<feature type="domain" description="PAS" evidence="8">
    <location>
        <begin position="225"/>
        <end position="295"/>
    </location>
</feature>
<keyword evidence="3 6" id="KW-0597">Phosphoprotein</keyword>
<dbReference type="InterPro" id="IPR035965">
    <property type="entry name" value="PAS-like_dom_sf"/>
</dbReference>
<sequence>TLDALTEREEREERAGRERAVDCVVSDYDMGATNGLDFLRAVRGRYPNLPFVLFTGKGSEEIASEAVSAGVTDYLQKETGSDQYTVLANRVVNAVEHARAERARRESEERYRTLVEGSHDAIYIYRDDEFRFVNERATAITGYEAAELLGTDIWSLVHPDDRSRVRKHARERAESGGDAPATYSARVLTCDGEVRHCEFSVSTVTYEGEPASLGSVRDITEEKRARERFRALIEHSTDVFTVVDANGVVEYESPSVERVLGWDEEELVGDSVFEYVHEDDRERAFETFTEVVGEPGFVSDRETIRFRHADGSWRWLEAVGSNRTDTTIDGYVITSRDVTERVEREGCAESNPADERRR</sequence>
<name>A0ABD5S374_9EURY</name>
<dbReference type="EC" id="2.7.13.3" evidence="2"/>
<evidence type="ECO:0000256" key="3">
    <source>
        <dbReference type="ARBA" id="ARBA00022553"/>
    </source>
</evidence>
<accession>A0ABD5S374</accession>
<dbReference type="Gene3D" id="3.30.450.20">
    <property type="entry name" value="PAS domain"/>
    <property type="match status" value="2"/>
</dbReference>
<dbReference type="InterPro" id="IPR000700">
    <property type="entry name" value="PAS-assoc_C"/>
</dbReference>
<evidence type="ECO:0000259" key="9">
    <source>
        <dbReference type="PROSITE" id="PS50113"/>
    </source>
</evidence>
<dbReference type="SUPFAM" id="SSF55785">
    <property type="entry name" value="PYP-like sensor domain (PAS domain)"/>
    <property type="match status" value="2"/>
</dbReference>
<organism evidence="10 11">
    <name type="scientific">Halobium palmae</name>
    <dbReference type="NCBI Taxonomy" id="1776492"/>
    <lineage>
        <taxon>Archaea</taxon>
        <taxon>Methanobacteriati</taxon>
        <taxon>Methanobacteriota</taxon>
        <taxon>Stenosarchaea group</taxon>
        <taxon>Halobacteria</taxon>
        <taxon>Halobacteriales</taxon>
        <taxon>Haloferacaceae</taxon>
        <taxon>Halobium</taxon>
    </lineage>
</organism>
<dbReference type="InterPro" id="IPR001789">
    <property type="entry name" value="Sig_transdc_resp-reg_receiver"/>
</dbReference>
<proteinExistence type="predicted"/>
<feature type="modified residue" description="4-aspartylphosphate" evidence="6">
    <location>
        <position position="27"/>
    </location>
</feature>
<feature type="non-terminal residue" evidence="10">
    <location>
        <position position="1"/>
    </location>
</feature>
<evidence type="ECO:0000256" key="5">
    <source>
        <dbReference type="ARBA" id="ARBA00022777"/>
    </source>
</evidence>
<dbReference type="Proteomes" id="UP001596328">
    <property type="component" value="Unassembled WGS sequence"/>
</dbReference>
<dbReference type="InterPro" id="IPR011006">
    <property type="entry name" value="CheY-like_superfamily"/>
</dbReference>
<dbReference type="EMBL" id="JBHSWU010000829">
    <property type="protein sequence ID" value="MFC6726004.1"/>
    <property type="molecule type" value="Genomic_DNA"/>
</dbReference>
<dbReference type="Gene3D" id="3.40.50.2300">
    <property type="match status" value="1"/>
</dbReference>
<evidence type="ECO:0000259" key="8">
    <source>
        <dbReference type="PROSITE" id="PS50112"/>
    </source>
</evidence>
<dbReference type="PROSITE" id="PS50110">
    <property type="entry name" value="RESPONSE_REGULATORY"/>
    <property type="match status" value="1"/>
</dbReference>
<dbReference type="NCBIfam" id="TIGR00229">
    <property type="entry name" value="sensory_box"/>
    <property type="match status" value="2"/>
</dbReference>
<keyword evidence="5" id="KW-0418">Kinase</keyword>
<evidence type="ECO:0000256" key="2">
    <source>
        <dbReference type="ARBA" id="ARBA00012438"/>
    </source>
</evidence>
<dbReference type="InterPro" id="IPR001610">
    <property type="entry name" value="PAC"/>
</dbReference>
<feature type="domain" description="PAS" evidence="8">
    <location>
        <begin position="107"/>
        <end position="176"/>
    </location>
</feature>
<dbReference type="SMART" id="SM00086">
    <property type="entry name" value="PAC"/>
    <property type="match status" value="2"/>
</dbReference>
<protein>
    <recommendedName>
        <fullName evidence="2">histidine kinase</fullName>
        <ecNumber evidence="2">2.7.13.3</ecNumber>
    </recommendedName>
</protein>
<dbReference type="GO" id="GO:0004673">
    <property type="term" value="F:protein histidine kinase activity"/>
    <property type="evidence" value="ECO:0007669"/>
    <property type="project" value="UniProtKB-EC"/>
</dbReference>
<keyword evidence="11" id="KW-1185">Reference proteome</keyword>
<keyword evidence="4" id="KW-0808">Transferase</keyword>
<dbReference type="SUPFAM" id="SSF52172">
    <property type="entry name" value="CheY-like"/>
    <property type="match status" value="1"/>
</dbReference>
<dbReference type="InterPro" id="IPR052162">
    <property type="entry name" value="Sensor_kinase/Photoreceptor"/>
</dbReference>
<dbReference type="InterPro" id="IPR000014">
    <property type="entry name" value="PAS"/>
</dbReference>
<gene>
    <name evidence="10" type="ORF">ACFQE1_16865</name>
</gene>
<dbReference type="PROSITE" id="PS50112">
    <property type="entry name" value="PAS"/>
    <property type="match status" value="2"/>
</dbReference>
<dbReference type="Pfam" id="PF00989">
    <property type="entry name" value="PAS"/>
    <property type="match status" value="1"/>
</dbReference>
<dbReference type="Pfam" id="PF08447">
    <property type="entry name" value="PAS_3"/>
    <property type="match status" value="1"/>
</dbReference>
<dbReference type="PANTHER" id="PTHR43304">
    <property type="entry name" value="PHYTOCHROME-LIKE PROTEIN CPH1"/>
    <property type="match status" value="1"/>
</dbReference>
<comment type="caution">
    <text evidence="10">The sequence shown here is derived from an EMBL/GenBank/DDBJ whole genome shotgun (WGS) entry which is preliminary data.</text>
</comment>
<dbReference type="SMART" id="SM00091">
    <property type="entry name" value="PAS"/>
    <property type="match status" value="2"/>
</dbReference>
<evidence type="ECO:0000256" key="6">
    <source>
        <dbReference type="PROSITE-ProRule" id="PRU00169"/>
    </source>
</evidence>
<evidence type="ECO:0000313" key="11">
    <source>
        <dbReference type="Proteomes" id="UP001596328"/>
    </source>
</evidence>
<dbReference type="PROSITE" id="PS50113">
    <property type="entry name" value="PAC"/>
    <property type="match status" value="1"/>
</dbReference>
<feature type="domain" description="PAC" evidence="9">
    <location>
        <begin position="181"/>
        <end position="231"/>
    </location>
</feature>
<dbReference type="PANTHER" id="PTHR43304:SF1">
    <property type="entry name" value="PAC DOMAIN-CONTAINING PROTEIN"/>
    <property type="match status" value="1"/>
</dbReference>
<dbReference type="Pfam" id="PF00072">
    <property type="entry name" value="Response_reg"/>
    <property type="match status" value="1"/>
</dbReference>
<dbReference type="CDD" id="cd00130">
    <property type="entry name" value="PAS"/>
    <property type="match status" value="2"/>
</dbReference>
<evidence type="ECO:0000313" key="10">
    <source>
        <dbReference type="EMBL" id="MFC6726004.1"/>
    </source>
</evidence>
<dbReference type="InterPro" id="IPR013767">
    <property type="entry name" value="PAS_fold"/>
</dbReference>
<reference evidence="10 11" key="1">
    <citation type="journal article" date="2019" name="Int. J. Syst. Evol. Microbiol.">
        <title>The Global Catalogue of Microorganisms (GCM) 10K type strain sequencing project: providing services to taxonomists for standard genome sequencing and annotation.</title>
        <authorList>
            <consortium name="The Broad Institute Genomics Platform"/>
            <consortium name="The Broad Institute Genome Sequencing Center for Infectious Disease"/>
            <person name="Wu L."/>
            <person name="Ma J."/>
        </authorList>
    </citation>
    <scope>NUCLEOTIDE SEQUENCE [LARGE SCALE GENOMIC DNA]</scope>
    <source>
        <strain evidence="10 11">NBRC 111368</strain>
    </source>
</reference>